<reference evidence="4" key="1">
    <citation type="journal article" date="2010" name="PLoS Negl. Trop. Dis.">
        <title>The genome sequence of Trypanosoma brucei gambiense, causative agent of chronic human african trypanosomiasis.</title>
        <authorList>
            <person name="Jackson A.P."/>
            <person name="Sanders M."/>
            <person name="Berry A."/>
            <person name="McQuillan J."/>
            <person name="Aslett M.A."/>
            <person name="Quail M.A."/>
            <person name="Chukualim B."/>
            <person name="Capewell P."/>
            <person name="MacLeod A."/>
            <person name="Melville S.E."/>
            <person name="Gibson W."/>
            <person name="Barry J.D."/>
            <person name="Berriman M."/>
            <person name="Hertz-Fowler C."/>
        </authorList>
    </citation>
    <scope>NUCLEOTIDE SEQUENCE [LARGE SCALE GENOMIC DNA]</scope>
    <source>
        <strain evidence="4">MHOM/CI/86/DAL972</strain>
    </source>
</reference>
<feature type="region of interest" description="Disordered" evidence="1">
    <location>
        <begin position="237"/>
        <end position="295"/>
    </location>
</feature>
<feature type="compositionally biased region" description="Low complexity" evidence="1">
    <location>
        <begin position="244"/>
        <end position="262"/>
    </location>
</feature>
<sequence length="755" mass="82272">MGRRMRHAATALEKGANAHAVVDTASTGGRNGHVFADHITSPPGRSFRVDSAPPPADVARNCFTYCGPDAGSDPQKRLHQQFKALPKEERQRIAAQSAEETDAIARTVHLRFLPTGMLQSELAALCAQCGEYLRVRICGNSTNTQNWIYGFVEFADRSGAAAMMRQSGLELPNGPGKPPLRLKCNAAKQPIVDRVFHDASPEGNVTCIFGSGNFANRTLKEAVDSYYNLKRKEGNMGAAQARMNNSSHSNNGNGSSGWSSKHNNNDNHHNHNHDHHHKNHHNNNNGGDGKDQRASLPPIITETHNWVEYTAPTSSLIDQGSPCNSVLGAESPPIASQQQPSPGCVDVPPVNDAKWPSSGNYLFDSPVYFLPCPSPVSNFGHGAYDVEFAGCKGKFSSLLGFAPKHNEFGTTPQLPQYATLQQLVDRARTLVLTAMGYAQVFVVTRERSHDAVGALRRLYELTAPCVTPQALNDFRKASSTASDEGMEMLQQRLLQLRLLACLLLSLLYSIKGDCEEMLQAVRNAVACCNVIPTVPLCRKGASVDAKRVETPAAPGDWFNVVGSREGGPSNSDNGNENENDEEETKSVVGFGQAPKEDTVPVFNPLAHVLDLFGDVSIDPEAGAEGRPPASAIGSATGVETAYHRCMRFHSYVLNVFLTIGFAMEDTQPVVARCVYVLVHRRAKELFGEAPPELERALQEGGIHHLRPVFLPELRHDTFVETFFTNFDVNSAGAAGEGMWFYLPPEHMVRTFGVDR</sequence>
<dbReference type="SUPFAM" id="SSF54928">
    <property type="entry name" value="RNA-binding domain, RBD"/>
    <property type="match status" value="1"/>
</dbReference>
<dbReference type="Proteomes" id="UP000002316">
    <property type="component" value="Chromosome 4"/>
</dbReference>
<dbReference type="VEuPathDB" id="TriTrypDB:Tbg972.4.4360"/>
<organism evidence="3 4">
    <name type="scientific">Trypanosoma brucei gambiense (strain MHOM/CI/86/DAL972)</name>
    <dbReference type="NCBI Taxonomy" id="679716"/>
    <lineage>
        <taxon>Eukaryota</taxon>
        <taxon>Discoba</taxon>
        <taxon>Euglenozoa</taxon>
        <taxon>Kinetoplastea</taxon>
        <taxon>Metakinetoplastina</taxon>
        <taxon>Trypanosomatida</taxon>
        <taxon>Trypanosomatidae</taxon>
        <taxon>Trypanosoma</taxon>
    </lineage>
</organism>
<gene>
    <name evidence="3" type="ORF">TbgDal_IV4360</name>
</gene>
<dbReference type="AlphaFoldDB" id="C9ZN83"/>
<evidence type="ECO:0000259" key="2">
    <source>
        <dbReference type="SMART" id="SM00360"/>
    </source>
</evidence>
<feature type="domain" description="RRM" evidence="2">
    <location>
        <begin position="107"/>
        <end position="183"/>
    </location>
</feature>
<dbReference type="SMART" id="SM00360">
    <property type="entry name" value="RRM"/>
    <property type="match status" value="1"/>
</dbReference>
<dbReference type="OrthoDB" id="272506at2759"/>
<dbReference type="Gene3D" id="3.30.70.330">
    <property type="match status" value="1"/>
</dbReference>
<dbReference type="GeneID" id="23859880"/>
<proteinExistence type="predicted"/>
<dbReference type="InterPro" id="IPR012677">
    <property type="entry name" value="Nucleotide-bd_a/b_plait_sf"/>
</dbReference>
<dbReference type="InterPro" id="IPR000504">
    <property type="entry name" value="RRM_dom"/>
</dbReference>
<dbReference type="PANTHER" id="PTHR32343">
    <property type="entry name" value="SERINE/ARGININE-RICH SPLICING FACTOR"/>
    <property type="match status" value="1"/>
</dbReference>
<dbReference type="GO" id="GO:0003723">
    <property type="term" value="F:RNA binding"/>
    <property type="evidence" value="ECO:0007669"/>
    <property type="project" value="InterPro"/>
</dbReference>
<evidence type="ECO:0000256" key="1">
    <source>
        <dbReference type="SAM" id="MobiDB-lite"/>
    </source>
</evidence>
<dbReference type="InterPro" id="IPR035979">
    <property type="entry name" value="RBD_domain_sf"/>
</dbReference>
<dbReference type="PANTHER" id="PTHR32343:SF10">
    <property type="entry name" value="RNA-BINDING REGION RNP-1 DOMAIN-CONTAINING PROTEIN"/>
    <property type="match status" value="1"/>
</dbReference>
<dbReference type="Pfam" id="PF00076">
    <property type="entry name" value="RRM_1"/>
    <property type="match status" value="1"/>
</dbReference>
<dbReference type="KEGG" id="tbg:TbgDal_IV4360"/>
<protein>
    <submittedName>
        <fullName evidence="3">RNA-binding protein, putative</fullName>
    </submittedName>
</protein>
<dbReference type="EMBL" id="FN554967">
    <property type="protein sequence ID" value="CBH10737.1"/>
    <property type="molecule type" value="Genomic_DNA"/>
</dbReference>
<accession>C9ZN83</accession>
<evidence type="ECO:0000313" key="3">
    <source>
        <dbReference type="EMBL" id="CBH10737.1"/>
    </source>
</evidence>
<feature type="region of interest" description="Disordered" evidence="1">
    <location>
        <begin position="556"/>
        <end position="588"/>
    </location>
</feature>
<feature type="compositionally biased region" description="Basic residues" evidence="1">
    <location>
        <begin position="270"/>
        <end position="281"/>
    </location>
</feature>
<dbReference type="RefSeq" id="XP_011773025.1">
    <property type="nucleotide sequence ID" value="XM_011774723.1"/>
</dbReference>
<evidence type="ECO:0000313" key="4">
    <source>
        <dbReference type="Proteomes" id="UP000002316"/>
    </source>
</evidence>
<name>C9ZN83_TRYB9</name>